<reference evidence="6 7" key="1">
    <citation type="journal article" date="2014" name="Genome Announc.">
        <title>Draft Genome Sequence of Marinomonas sp. Strain D104, a Polycyclic Aromatic Hydrocarbon-Degrading Bacterium from the Deep-Sea Sediment of the Arctic Ocean.</title>
        <authorList>
            <person name="Dong C."/>
            <person name="Bai X."/>
            <person name="Lai Q."/>
            <person name="Xie Y."/>
            <person name="Chen X."/>
            <person name="Shao Z."/>
        </authorList>
    </citation>
    <scope>NUCLEOTIDE SEQUENCE [LARGE SCALE GENOMIC DNA]</scope>
    <source>
        <strain evidence="6 7">D104</strain>
    </source>
</reference>
<dbReference type="Gene3D" id="3.40.190.290">
    <property type="match status" value="1"/>
</dbReference>
<comment type="similarity">
    <text evidence="1">Belongs to the LysR transcriptional regulatory family.</text>
</comment>
<dbReference type="GO" id="GO:0003700">
    <property type="term" value="F:DNA-binding transcription factor activity"/>
    <property type="evidence" value="ECO:0007669"/>
    <property type="project" value="InterPro"/>
</dbReference>
<evidence type="ECO:0000313" key="6">
    <source>
        <dbReference type="EMBL" id="ETI60775.1"/>
    </source>
</evidence>
<dbReference type="PANTHER" id="PTHR30126">
    <property type="entry name" value="HTH-TYPE TRANSCRIPTIONAL REGULATOR"/>
    <property type="match status" value="1"/>
</dbReference>
<dbReference type="eggNOG" id="COG0583">
    <property type="taxonomic scope" value="Bacteria"/>
</dbReference>
<dbReference type="SUPFAM" id="SSF53850">
    <property type="entry name" value="Periplasmic binding protein-like II"/>
    <property type="match status" value="1"/>
</dbReference>
<dbReference type="GO" id="GO:0000976">
    <property type="term" value="F:transcription cis-regulatory region binding"/>
    <property type="evidence" value="ECO:0007669"/>
    <property type="project" value="TreeGrafter"/>
</dbReference>
<keyword evidence="4" id="KW-0804">Transcription</keyword>
<dbReference type="AlphaFoldDB" id="W1RVH4"/>
<dbReference type="InterPro" id="IPR036388">
    <property type="entry name" value="WH-like_DNA-bd_sf"/>
</dbReference>
<keyword evidence="3" id="KW-0238">DNA-binding</keyword>
<comment type="caution">
    <text evidence="6">The sequence shown here is derived from an EMBL/GenBank/DDBJ whole genome shotgun (WGS) entry which is preliminary data.</text>
</comment>
<dbReference type="PATRIC" id="fig|1208321.3.peg.1736"/>
<dbReference type="InterPro" id="IPR000847">
    <property type="entry name" value="LysR_HTH_N"/>
</dbReference>
<dbReference type="FunFam" id="1.10.10.10:FF:000001">
    <property type="entry name" value="LysR family transcriptional regulator"/>
    <property type="match status" value="1"/>
</dbReference>
<name>W1RVH4_9GAMM</name>
<proteinExistence type="inferred from homology"/>
<keyword evidence="2" id="KW-0805">Transcription regulation</keyword>
<gene>
    <name evidence="6" type="ORF">D104_08745</name>
</gene>
<dbReference type="Proteomes" id="UP000018857">
    <property type="component" value="Unassembled WGS sequence"/>
</dbReference>
<dbReference type="EMBL" id="AYOZ01000012">
    <property type="protein sequence ID" value="ETI60775.1"/>
    <property type="molecule type" value="Genomic_DNA"/>
</dbReference>
<dbReference type="InterPro" id="IPR036390">
    <property type="entry name" value="WH_DNA-bd_sf"/>
</dbReference>
<evidence type="ECO:0000256" key="1">
    <source>
        <dbReference type="ARBA" id="ARBA00009437"/>
    </source>
</evidence>
<evidence type="ECO:0000256" key="4">
    <source>
        <dbReference type="ARBA" id="ARBA00023163"/>
    </source>
</evidence>
<organism evidence="6 7">
    <name type="scientific">Marinomonas profundimaris</name>
    <dbReference type="NCBI Taxonomy" id="1208321"/>
    <lineage>
        <taxon>Bacteria</taxon>
        <taxon>Pseudomonadati</taxon>
        <taxon>Pseudomonadota</taxon>
        <taxon>Gammaproteobacteria</taxon>
        <taxon>Oceanospirillales</taxon>
        <taxon>Oceanospirillaceae</taxon>
        <taxon>Marinomonas</taxon>
    </lineage>
</organism>
<evidence type="ECO:0000313" key="7">
    <source>
        <dbReference type="Proteomes" id="UP000018857"/>
    </source>
</evidence>
<dbReference type="Pfam" id="PF03466">
    <property type="entry name" value="LysR_substrate"/>
    <property type="match status" value="1"/>
</dbReference>
<dbReference type="RefSeq" id="WP_024023887.1">
    <property type="nucleotide sequence ID" value="NZ_AYOZ01000012.1"/>
</dbReference>
<sequence length="340" mass="38004">MTLTTLNEKIAETASALYSFAYYRLTAFIWDNDVNYKRLETFVWVASLGNFRKAAERLHTTQPAISARIAGLEAELGVKLFEREGGSSPIMLTSKGKELLPYVEKILYQTEQLRKRAGISAAYSGVLRLGVSETIVNTWLPDFLSRLHQDMPNLDVEMTVDVTVNLTTSIKDRTLDLGLLMGPISEPNIINRDLCTFSLSWVASPKLDLPDRLLYLEELTQWPIITYARATKPYIEINQKFRELEGSPAHFFASTSLAACRSLAINEVGIATLPNIMIAKELEEGSLKKIRAVWTPSNLTFTASYSDEPFNPIAEIATEIAVKVAQEYSQKQNTNAQPSA</sequence>
<dbReference type="Gene3D" id="1.10.10.10">
    <property type="entry name" value="Winged helix-like DNA-binding domain superfamily/Winged helix DNA-binding domain"/>
    <property type="match status" value="1"/>
</dbReference>
<evidence type="ECO:0000256" key="3">
    <source>
        <dbReference type="ARBA" id="ARBA00023125"/>
    </source>
</evidence>
<keyword evidence="7" id="KW-1185">Reference proteome</keyword>
<evidence type="ECO:0000256" key="2">
    <source>
        <dbReference type="ARBA" id="ARBA00023015"/>
    </source>
</evidence>
<dbReference type="SUPFAM" id="SSF46785">
    <property type="entry name" value="Winged helix' DNA-binding domain"/>
    <property type="match status" value="1"/>
</dbReference>
<dbReference type="PRINTS" id="PR00039">
    <property type="entry name" value="HTHLYSR"/>
</dbReference>
<evidence type="ECO:0000259" key="5">
    <source>
        <dbReference type="PROSITE" id="PS50931"/>
    </source>
</evidence>
<protein>
    <submittedName>
        <fullName evidence="6">LysR family transcriptional regulator</fullName>
    </submittedName>
</protein>
<feature type="domain" description="HTH lysR-type" evidence="5">
    <location>
        <begin position="34"/>
        <end position="93"/>
    </location>
</feature>
<dbReference type="PROSITE" id="PS50931">
    <property type="entry name" value="HTH_LYSR"/>
    <property type="match status" value="1"/>
</dbReference>
<dbReference type="InterPro" id="IPR005119">
    <property type="entry name" value="LysR_subst-bd"/>
</dbReference>
<dbReference type="STRING" id="1208321.D104_08745"/>
<dbReference type="PANTHER" id="PTHR30126:SF77">
    <property type="entry name" value="TRANSCRIPTIONAL REGULATORY PROTEIN"/>
    <property type="match status" value="1"/>
</dbReference>
<accession>W1RVH4</accession>
<dbReference type="Pfam" id="PF00126">
    <property type="entry name" value="HTH_1"/>
    <property type="match status" value="1"/>
</dbReference>
<dbReference type="CDD" id="cd05466">
    <property type="entry name" value="PBP2_LTTR_substrate"/>
    <property type="match status" value="1"/>
</dbReference>